<dbReference type="Proteomes" id="UP000046373">
    <property type="component" value="Unassembled WGS sequence"/>
</dbReference>
<evidence type="ECO:0000259" key="2">
    <source>
        <dbReference type="Pfam" id="PF25551"/>
    </source>
</evidence>
<organism evidence="3 4">
    <name type="scientific">Mesorhizobium plurifarium</name>
    <dbReference type="NCBI Taxonomy" id="69974"/>
    <lineage>
        <taxon>Bacteria</taxon>
        <taxon>Pseudomonadati</taxon>
        <taxon>Pseudomonadota</taxon>
        <taxon>Alphaproteobacteria</taxon>
        <taxon>Hyphomicrobiales</taxon>
        <taxon>Phyllobacteriaceae</taxon>
        <taxon>Mesorhizobium</taxon>
    </lineage>
</organism>
<gene>
    <name evidence="3" type="ORF">MPLDJ20_10082</name>
</gene>
<evidence type="ECO:0000313" key="4">
    <source>
        <dbReference type="Proteomes" id="UP000046373"/>
    </source>
</evidence>
<evidence type="ECO:0000313" key="3">
    <source>
        <dbReference type="EMBL" id="CDX13149.1"/>
    </source>
</evidence>
<feature type="compositionally biased region" description="Basic and acidic residues" evidence="1">
    <location>
        <begin position="10"/>
        <end position="28"/>
    </location>
</feature>
<dbReference type="EMBL" id="CCNB01000001">
    <property type="protein sequence ID" value="CDX13149.1"/>
    <property type="molecule type" value="Genomic_DNA"/>
</dbReference>
<name>A0A090DCD4_MESPL</name>
<feature type="region of interest" description="Disordered" evidence="1">
    <location>
        <begin position="240"/>
        <end position="284"/>
    </location>
</feature>
<proteinExistence type="predicted"/>
<accession>A0A090DCD4</accession>
<dbReference type="InterPro" id="IPR057689">
    <property type="entry name" value="DUF7929"/>
</dbReference>
<reference evidence="3 4" key="1">
    <citation type="submission" date="2014-08" db="EMBL/GenBank/DDBJ databases">
        <authorList>
            <person name="Moulin Lionel"/>
        </authorList>
    </citation>
    <scope>NUCLEOTIDE SEQUENCE [LARGE SCALE GENOMIC DNA]</scope>
</reference>
<evidence type="ECO:0000256" key="1">
    <source>
        <dbReference type="SAM" id="MobiDB-lite"/>
    </source>
</evidence>
<dbReference type="Pfam" id="PF25551">
    <property type="entry name" value="DUF7929"/>
    <property type="match status" value="1"/>
</dbReference>
<feature type="region of interest" description="Disordered" evidence="1">
    <location>
        <begin position="1"/>
        <end position="33"/>
    </location>
</feature>
<sequence length="1303" mass="136153">MLQGDAAAEDASRRLRSAEEGKMSDLAHSRSASRKTVMETIMKPLSYARRAARWLMAAGIAVAVMPALPALAQDQAPAATEQAANPASRGINAELARIVPFFTKKGGQRSCDTVEYVLSFGIHGDPQDFDRPSVAALLKATRLDFRDQLPHGLQIVSVDVAGDGTSASGGPLPAASISTSAGPNDTASVSNFRISAANLDGAGAANERVITFRITAKIDHATFPVPTTVDNQGEIKVSLRSGPATTIPSQDPDKPDDGDFLTGVKTSIGIDPTKCNPPPPPPSKECFKVERGTVDCVPGGGAFIYHMPVGPEMGGKWVQVSTTTTGISIVPDTQKVPVGGGVLNWKIIGASPGETIHLIVTGIETYAGPKEGWGLCCTQVIDIVIPRDLRCPPKDKEPDLKVEKHADVPRCTMAGGCDFTITVTNVGDAPYNGKIVLDEVTLPAGSVLTSGPNAPWVCVPGTTPMTCTYPATTLNPGASVDLKLGFKPAGGWQGRVLRNCAAYDYDASGKPLFGSQQNDRGCASIAICRRGDRDPQCNPPVEKKVDLILKKRARSPVCTPDGVCSFVIDIINNGTSTYNGPLTVIDNYPGGAPASSTFGPSPPWACGPNGPGQFRCDNAGIALPPGASTAIVVKAVMPANYRPDTVENCAEVKGIPGEVDLANNKACATERIRHPHGGQPGMRITKTCDGSLAGAAAVSCRISITNAGTAAPTGPVRVSDAATLVSGGAPVQIQTVTPDGADWACGPVPADTLSCQIPGAAMTPGTSRHFDVTVSGNGAFENCARGSFGPAPGDDIVYPIGQACAKGGGASTIRVEKTGDAECQPGEPCSFEITITNDGPNPFSGPVRIGDAIGVEGLGRLEGVRITSIDPPFGCSPEPTTLPLSCIANLTLGAGESHRHHVTVILPEDGGLADLQGTVNGQNCVGVLPPNTPVQGGGDVLSRDLANVQGDRGKAYACHPFTISRKVKDQCLYGMVLSSAGRCVCPEGTTFRDGQCSGGGGTKLVPLPVPPRCVLLQGQIRTADGRCVCPRGTELENGKCVRGGEPQEPQCTLRPGQYRDQDGNCVCRRGELVNGVCQVVPPRCTIRGAVPTANGCTCPDGTHFDRAAKACAPDRQPPAQCRIRGQSRNADGDCVCPSRTEVRGGACRPIVSKQCPVRGQVRDANGNCACPDGLEVQGKACRPPKPKQEQCTIRGQVHNKRGDCVCPRGTEVRNGACRKPQVECAPGAEFIDGQCQPVFTRRRCPVGTTGRFPDCTPMRRRPGVEINPGILLNPNVLQQLVPQRQPRRVLQDPAGANIQNFKP</sequence>
<dbReference type="InterPro" id="IPR009030">
    <property type="entry name" value="Growth_fac_rcpt_cys_sf"/>
</dbReference>
<feature type="domain" description="DUF7929" evidence="2">
    <location>
        <begin position="99"/>
        <end position="273"/>
    </location>
</feature>
<protein>
    <recommendedName>
        <fullName evidence="2">DUF7929 domain-containing protein</fullName>
    </recommendedName>
</protein>
<dbReference type="SUPFAM" id="SSF57184">
    <property type="entry name" value="Growth factor receptor domain"/>
    <property type="match status" value="1"/>
</dbReference>